<evidence type="ECO:0000313" key="6">
    <source>
        <dbReference type="EMBL" id="KPV46962.1"/>
    </source>
</evidence>
<feature type="domain" description="VWFA" evidence="5">
    <location>
        <begin position="443"/>
        <end position="574"/>
    </location>
</feature>
<dbReference type="PATRIC" id="fig|507754.4.peg.1495"/>
<dbReference type="Gene3D" id="1.10.8.80">
    <property type="entry name" value="Magnesium chelatase subunit I, C-Terminal domain"/>
    <property type="match status" value="1"/>
</dbReference>
<dbReference type="InterPro" id="IPR025943">
    <property type="entry name" value="Sigma_54_int_dom_ATP-bd_2"/>
</dbReference>
<dbReference type="InterPro" id="IPR045006">
    <property type="entry name" value="CHLI-like"/>
</dbReference>
<dbReference type="GO" id="GO:0005524">
    <property type="term" value="F:ATP binding"/>
    <property type="evidence" value="ECO:0007669"/>
    <property type="project" value="UniProtKB-KW"/>
</dbReference>
<dbReference type="InterPro" id="IPR000523">
    <property type="entry name" value="Mg_chelatse_chII-like_cat_dom"/>
</dbReference>
<evidence type="ECO:0000256" key="4">
    <source>
        <dbReference type="SAM" id="MobiDB-lite"/>
    </source>
</evidence>
<dbReference type="PROSITE" id="PS50234">
    <property type="entry name" value="VWFA"/>
    <property type="match status" value="1"/>
</dbReference>
<dbReference type="InterPro" id="IPR002035">
    <property type="entry name" value="VWF_A"/>
</dbReference>
<dbReference type="SMART" id="SM00327">
    <property type="entry name" value="VWA"/>
    <property type="match status" value="1"/>
</dbReference>
<gene>
    <name evidence="6" type="ORF">SE19_03195</name>
</gene>
<dbReference type="Pfam" id="PF01078">
    <property type="entry name" value="Mg_chelatase"/>
    <property type="match status" value="1"/>
</dbReference>
<evidence type="ECO:0000256" key="3">
    <source>
        <dbReference type="ARBA" id="ARBA00022840"/>
    </source>
</evidence>
<dbReference type="PROSITE" id="PS00676">
    <property type="entry name" value="SIGMA54_INTERACT_2"/>
    <property type="match status" value="1"/>
</dbReference>
<dbReference type="Gene3D" id="3.40.50.410">
    <property type="entry name" value="von Willebrand factor, type A domain"/>
    <property type="match status" value="1"/>
</dbReference>
<feature type="compositionally biased region" description="Polar residues" evidence="4">
    <location>
        <begin position="360"/>
        <end position="372"/>
    </location>
</feature>
<dbReference type="PANTHER" id="PTHR32039:SF9">
    <property type="entry name" value="MAGNESIUM-CHELATASE SUBUNIT CHLI-2, CHLOROPLASTIC"/>
    <property type="match status" value="1"/>
</dbReference>
<reference evidence="6 7" key="1">
    <citation type="submission" date="2015-09" db="EMBL/GenBank/DDBJ databases">
        <title>Draft genome sequence of Acidiplasma aeolicum DSM 18409.</title>
        <authorList>
            <person name="Hemp J."/>
        </authorList>
    </citation>
    <scope>NUCLEOTIDE SEQUENCE [LARGE SCALE GENOMIC DNA]</scope>
    <source>
        <strain evidence="6 7">V</strain>
    </source>
</reference>
<dbReference type="SUPFAM" id="SSF52540">
    <property type="entry name" value="P-loop containing nucleoside triphosphate hydrolases"/>
    <property type="match status" value="1"/>
</dbReference>
<organism evidence="6 7">
    <name type="scientific">Acidiplasma aeolicum</name>
    <dbReference type="NCBI Taxonomy" id="507754"/>
    <lineage>
        <taxon>Archaea</taxon>
        <taxon>Methanobacteriati</taxon>
        <taxon>Thermoplasmatota</taxon>
        <taxon>Thermoplasmata</taxon>
        <taxon>Thermoplasmatales</taxon>
        <taxon>Ferroplasmaceae</taxon>
        <taxon>Acidiplasma</taxon>
    </lineage>
</organism>
<dbReference type="Proteomes" id="UP000050515">
    <property type="component" value="Unassembled WGS sequence"/>
</dbReference>
<dbReference type="InterPro" id="IPR036465">
    <property type="entry name" value="vWFA_dom_sf"/>
</dbReference>
<sequence length="606" mass="67311">MKINYFPFSAILGNDDIKLGLIINAIDPKIGGILITGPKGIAKSTMVRSLSNILPEMDSIRGCRFNCTLNSENLCDECREKIDNNSAEIVKKSVPVITLPISSTLDRVVGSIDINSAISGRVNFREGLLGEANNGILYIDEVNLLDDSIADAILDSAASGINTVERDGVSYIHPARFILVGTMNPEEGELRPQLLDRFGISAEGKLPSSAEELIEIANRVDEFDHNPVEFISKYDQDDEILRERIVRARNALRYVIIPDDIEKYMADVILKYHMGNRAMISAVKAARAIAAYNGNKNVTMEDARKALEFALRHRINDDEKSNMERELNNPGKNEGNKNENINEDMNNNDINNDEKMPVKKNNSTGDDTLNNIENPRIDMKLRNEIIKKSGRNAKSGNFIRTGHKNGNHLDLYSSMVSMKINNHKKMQASDIVLREGYSGGAVPVIIAIDSSTSMGFKRRIGNALELSKLLFKKAYITRSRVALISFSGTGARVLMNFSRNFTVLNQRLKSIKSSGKTPLLEGLKQVYKTSAYSGEKTVSVLFTDGRGNYPPGNMKDDIIDISKKLKNVSRLYIINGENGFLPTYNNLIAEYSNGHIISDVNNVKIN</sequence>
<comment type="caution">
    <text evidence="6">The sequence shown here is derived from an EMBL/GenBank/DDBJ whole genome shotgun (WGS) entry which is preliminary data.</text>
</comment>
<feature type="region of interest" description="Disordered" evidence="4">
    <location>
        <begin position="319"/>
        <end position="372"/>
    </location>
</feature>
<dbReference type="InterPro" id="IPR041628">
    <property type="entry name" value="ChlI/MoxR_AAA_lid"/>
</dbReference>
<name>A0A0P9ESQ2_9ARCH</name>
<dbReference type="Pfam" id="PF13519">
    <property type="entry name" value="VWA_2"/>
    <property type="match status" value="1"/>
</dbReference>
<dbReference type="CDD" id="cd00009">
    <property type="entry name" value="AAA"/>
    <property type="match status" value="1"/>
</dbReference>
<dbReference type="EMBL" id="LJCQ01000155">
    <property type="protein sequence ID" value="KPV46962.1"/>
    <property type="molecule type" value="Genomic_DNA"/>
</dbReference>
<dbReference type="Pfam" id="PF17863">
    <property type="entry name" value="AAA_lid_2"/>
    <property type="match status" value="1"/>
</dbReference>
<dbReference type="PANTHER" id="PTHR32039">
    <property type="entry name" value="MAGNESIUM-CHELATASE SUBUNIT CHLI"/>
    <property type="match status" value="1"/>
</dbReference>
<dbReference type="SMART" id="SM00382">
    <property type="entry name" value="AAA"/>
    <property type="match status" value="1"/>
</dbReference>
<keyword evidence="2" id="KW-0547">Nucleotide-binding</keyword>
<proteinExistence type="inferred from homology"/>
<comment type="similarity">
    <text evidence="1">Belongs to the Mg-chelatase subunits D/I family.</text>
</comment>
<dbReference type="RefSeq" id="WP_054964031.1">
    <property type="nucleotide sequence ID" value="NZ_LJCQ01000155.1"/>
</dbReference>
<accession>A0A0P9ESQ2</accession>
<evidence type="ECO:0000313" key="7">
    <source>
        <dbReference type="Proteomes" id="UP000050515"/>
    </source>
</evidence>
<evidence type="ECO:0000259" key="5">
    <source>
        <dbReference type="PROSITE" id="PS50234"/>
    </source>
</evidence>
<dbReference type="InterPro" id="IPR003593">
    <property type="entry name" value="AAA+_ATPase"/>
</dbReference>
<protein>
    <recommendedName>
        <fullName evidence="5">VWFA domain-containing protein</fullName>
    </recommendedName>
</protein>
<dbReference type="AlphaFoldDB" id="A0A0P9ESQ2"/>
<evidence type="ECO:0000256" key="2">
    <source>
        <dbReference type="ARBA" id="ARBA00022741"/>
    </source>
</evidence>
<dbReference type="SUPFAM" id="SSF53300">
    <property type="entry name" value="vWA-like"/>
    <property type="match status" value="1"/>
</dbReference>
<dbReference type="InterPro" id="IPR027417">
    <property type="entry name" value="P-loop_NTPase"/>
</dbReference>
<keyword evidence="3" id="KW-0067">ATP-binding</keyword>
<dbReference type="Gene3D" id="3.40.50.300">
    <property type="entry name" value="P-loop containing nucleotide triphosphate hydrolases"/>
    <property type="match status" value="1"/>
</dbReference>
<evidence type="ECO:0000256" key="1">
    <source>
        <dbReference type="ARBA" id="ARBA00005799"/>
    </source>
</evidence>